<dbReference type="SUPFAM" id="SSF52777">
    <property type="entry name" value="CoA-dependent acyltransferases"/>
    <property type="match status" value="4"/>
</dbReference>
<dbReference type="InterPro" id="IPR009081">
    <property type="entry name" value="PP-bd_ACP"/>
</dbReference>
<dbReference type="FunFam" id="3.40.50.980:FF:000001">
    <property type="entry name" value="Non-ribosomal peptide synthetase"/>
    <property type="match status" value="1"/>
</dbReference>
<dbReference type="PROSITE" id="PS00012">
    <property type="entry name" value="PHOSPHOPANTETHEINE"/>
    <property type="match status" value="1"/>
</dbReference>
<dbReference type="InterPro" id="IPR001242">
    <property type="entry name" value="Condensation_dom"/>
</dbReference>
<dbReference type="InterPro" id="IPR036291">
    <property type="entry name" value="NAD(P)-bd_dom_sf"/>
</dbReference>
<dbReference type="InterPro" id="IPR042099">
    <property type="entry name" value="ANL_N_sf"/>
</dbReference>
<evidence type="ECO:0000313" key="7">
    <source>
        <dbReference type="Proteomes" id="UP000503540"/>
    </source>
</evidence>
<dbReference type="GO" id="GO:0044550">
    <property type="term" value="P:secondary metabolite biosynthetic process"/>
    <property type="evidence" value="ECO:0007669"/>
    <property type="project" value="TreeGrafter"/>
</dbReference>
<keyword evidence="4" id="KW-0436">Ligase</keyword>
<dbReference type="GO" id="GO:0008610">
    <property type="term" value="P:lipid biosynthetic process"/>
    <property type="evidence" value="ECO:0007669"/>
    <property type="project" value="UniProtKB-ARBA"/>
</dbReference>
<evidence type="ECO:0000259" key="5">
    <source>
        <dbReference type="PROSITE" id="PS50075"/>
    </source>
</evidence>
<dbReference type="EMBL" id="CP046172">
    <property type="protein sequence ID" value="QIS14174.1"/>
    <property type="molecule type" value="Genomic_DNA"/>
</dbReference>
<comment type="cofactor">
    <cofactor evidence="1">
        <name>pantetheine 4'-phosphate</name>
        <dbReference type="ChEBI" id="CHEBI:47942"/>
    </cofactor>
</comment>
<dbReference type="GO" id="GO:0031177">
    <property type="term" value="F:phosphopantetheine binding"/>
    <property type="evidence" value="ECO:0007669"/>
    <property type="project" value="InterPro"/>
</dbReference>
<keyword evidence="7" id="KW-1185">Reference proteome</keyword>
<dbReference type="Gene3D" id="3.40.50.720">
    <property type="entry name" value="NAD(P)-binding Rossmann-like Domain"/>
    <property type="match status" value="1"/>
</dbReference>
<dbReference type="InterPro" id="IPR045851">
    <property type="entry name" value="AMP-bd_C_sf"/>
</dbReference>
<dbReference type="InterPro" id="IPR013120">
    <property type="entry name" value="FAR_NAD-bd"/>
</dbReference>
<dbReference type="Gene3D" id="3.40.50.12780">
    <property type="entry name" value="N-terminal domain of ligase-like"/>
    <property type="match status" value="1"/>
</dbReference>
<dbReference type="PANTHER" id="PTHR45527">
    <property type="entry name" value="NONRIBOSOMAL PEPTIDE SYNTHETASE"/>
    <property type="match status" value="1"/>
</dbReference>
<dbReference type="RefSeq" id="WP_167476620.1">
    <property type="nucleotide sequence ID" value="NZ_CP046172.1"/>
</dbReference>
<dbReference type="Gene3D" id="1.10.1200.10">
    <property type="entry name" value="ACP-like"/>
    <property type="match status" value="2"/>
</dbReference>
<dbReference type="Gene3D" id="3.40.50.980">
    <property type="match status" value="2"/>
</dbReference>
<dbReference type="SUPFAM" id="SSF51735">
    <property type="entry name" value="NAD(P)-binding Rossmann-fold domains"/>
    <property type="match status" value="1"/>
</dbReference>
<dbReference type="PROSITE" id="PS50075">
    <property type="entry name" value="CARRIER"/>
    <property type="match status" value="2"/>
</dbReference>
<dbReference type="NCBIfam" id="TIGR01733">
    <property type="entry name" value="AA-adenyl-dom"/>
    <property type="match status" value="2"/>
</dbReference>
<dbReference type="InterPro" id="IPR006162">
    <property type="entry name" value="Ppantetheine_attach_site"/>
</dbReference>
<dbReference type="GO" id="GO:0016874">
    <property type="term" value="F:ligase activity"/>
    <property type="evidence" value="ECO:0007669"/>
    <property type="project" value="UniProtKB-KW"/>
</dbReference>
<dbReference type="InterPro" id="IPR010080">
    <property type="entry name" value="Thioester_reductase-like_dom"/>
</dbReference>
<dbReference type="Pfam" id="PF07993">
    <property type="entry name" value="NAD_binding_4"/>
    <property type="match status" value="1"/>
</dbReference>
<dbReference type="InterPro" id="IPR000873">
    <property type="entry name" value="AMP-dep_synth/lig_dom"/>
</dbReference>
<evidence type="ECO:0000256" key="2">
    <source>
        <dbReference type="ARBA" id="ARBA00022450"/>
    </source>
</evidence>
<dbReference type="Gene3D" id="2.30.38.10">
    <property type="entry name" value="Luciferase, Domain 3"/>
    <property type="match status" value="1"/>
</dbReference>
<dbReference type="InterPro" id="IPR020806">
    <property type="entry name" value="PKS_PP-bd"/>
</dbReference>
<dbReference type="InterPro" id="IPR020845">
    <property type="entry name" value="AMP-binding_CS"/>
</dbReference>
<dbReference type="Gene3D" id="3.30.300.30">
    <property type="match status" value="2"/>
</dbReference>
<protein>
    <submittedName>
        <fullName evidence="6">Amino acid adenylation domain-containing protein</fullName>
    </submittedName>
</protein>
<gene>
    <name evidence="6" type="ORF">F5544_31675</name>
</gene>
<dbReference type="SUPFAM" id="SSF47336">
    <property type="entry name" value="ACP-like"/>
    <property type="match status" value="2"/>
</dbReference>
<evidence type="ECO:0000313" key="6">
    <source>
        <dbReference type="EMBL" id="QIS14174.1"/>
    </source>
</evidence>
<dbReference type="InterPro" id="IPR036736">
    <property type="entry name" value="ACP-like_sf"/>
</dbReference>
<feature type="domain" description="Carrier" evidence="5">
    <location>
        <begin position="1031"/>
        <end position="1105"/>
    </location>
</feature>
<dbReference type="Pfam" id="PF00668">
    <property type="entry name" value="Condensation"/>
    <property type="match status" value="2"/>
</dbReference>
<dbReference type="Pfam" id="PF13193">
    <property type="entry name" value="AMP-binding_C"/>
    <property type="match status" value="2"/>
</dbReference>
<dbReference type="KEGG" id="nah:F5544_31675"/>
<evidence type="ECO:0000256" key="4">
    <source>
        <dbReference type="ARBA" id="ARBA00022598"/>
    </source>
</evidence>
<dbReference type="Pfam" id="PF00501">
    <property type="entry name" value="AMP-binding"/>
    <property type="match status" value="2"/>
</dbReference>
<dbReference type="UniPathway" id="UPA00011"/>
<keyword evidence="2" id="KW-0596">Phosphopantetheine</keyword>
<feature type="domain" description="Carrier" evidence="5">
    <location>
        <begin position="2102"/>
        <end position="2177"/>
    </location>
</feature>
<dbReference type="PANTHER" id="PTHR45527:SF1">
    <property type="entry name" value="FATTY ACID SYNTHASE"/>
    <property type="match status" value="1"/>
</dbReference>
<dbReference type="Proteomes" id="UP000503540">
    <property type="component" value="Chromosome"/>
</dbReference>
<organism evidence="6 7">
    <name type="scientific">Nocardia arthritidis</name>
    <dbReference type="NCBI Taxonomy" id="228602"/>
    <lineage>
        <taxon>Bacteria</taxon>
        <taxon>Bacillati</taxon>
        <taxon>Actinomycetota</taxon>
        <taxon>Actinomycetes</taxon>
        <taxon>Mycobacteriales</taxon>
        <taxon>Nocardiaceae</taxon>
        <taxon>Nocardia</taxon>
    </lineage>
</organism>
<dbReference type="SMART" id="SM00823">
    <property type="entry name" value="PKS_PP"/>
    <property type="match status" value="2"/>
</dbReference>
<evidence type="ECO:0000256" key="1">
    <source>
        <dbReference type="ARBA" id="ARBA00001957"/>
    </source>
</evidence>
<dbReference type="CDD" id="cd05235">
    <property type="entry name" value="SDR_e1"/>
    <property type="match status" value="1"/>
</dbReference>
<dbReference type="InterPro" id="IPR025110">
    <property type="entry name" value="AMP-bd_C"/>
</dbReference>
<proteinExistence type="predicted"/>
<name>A0A6G9YLT8_9NOCA</name>
<dbReference type="PROSITE" id="PS00455">
    <property type="entry name" value="AMP_BINDING"/>
    <property type="match status" value="1"/>
</dbReference>
<dbReference type="Pfam" id="PF00550">
    <property type="entry name" value="PP-binding"/>
    <property type="match status" value="2"/>
</dbReference>
<accession>A0A6G9YLT8</accession>
<dbReference type="Gene3D" id="3.30.559.10">
    <property type="entry name" value="Chloramphenicol acetyltransferase-like domain"/>
    <property type="match status" value="2"/>
</dbReference>
<sequence>MTNSRVAESDPVRHLSSTEKRRLLATLLRDRAQRRTPRWPLSYGQRALWFLHQLAPDATAYNLGEALVLHGPLDRVALRRAVAGLAQRHRVLCSRIVTDDHAEPHQEEIAAETLRISETDATGWGERELTAHLAAEVDRPFDLATGPLIRLGIYRTAPDEHVALLVVHHIVGEFWTLVLLVNDLAALYRAEIAGTEPVLAPMTRHYAEFTRWQSRMLAGPEGQRLWEHWRDKLTGPLPVLQLPTDRPRPQSKSFRGALHGFRIEARTADRVREFARATGATTYQTLLTVFAVFLHRHSNQHDLLIGTPMTGRTEAEWAPVAGYFDNALPLRVRLNPATTFADLVRQVRSTSVDALVHQALPFPMLVERLRIPRDLGRSPLFDVMFVLRQARSREMSGLTAMGMGGAGGEIALTPELTATSLELPRTVAQFDLTLSLAESADGMHGSWEYSTDLFDRSTVRRFTDRFTVLLDELLEAPERPIGAVPILPTAEYRRVVEDWNDTAGPLPTDIALHDGFRAMAAARPQAEAIIDDRIRLSYAELDEFSDTVAAWLQRAQARPGQLVAICMRKGWEQIAAALGVCKSGAAYLPVDAELPARRIAELLRLGGVDHVLVQPGTRAVIPAEFSGHVFDIDVPTLRATAATPRVLPADPHRLAYVIFTSGSTGTPKGVIIDHLGATNTIRDMNSRFAVDENDRVLALSSLSFDLSVYDIFGVLAAGGAIVVPRATGRKDPAHWLELTVRERVTMWNSVPALAGLVAEEAEHTSRDALGLPAPGRLRLPTIPLGSVRICLMSGDWIPLSLPDRLRALNPSMQVISLGGATEASIWSICYPVHLVDPQWTSIPYGRPMTNQRFHILNEAGYPCPPGVTGELHIGGVGVALGYWRDTERTEERFITHPEFGRLYRTGDLGRYHPDGLIEFLGRSDQQVKIGGYRIELGEIEAVLREHGAIRDAVVLAIGGHLVGYIVVDTEGHAGTEVAELADRHCRAVLPAYMVPPEIIAVERFPLSSNGKVDRNALAAMAAGHGGADAAGPTDERQTLLCGLLAELLDRPDIGIGADFFALGGDSVLAIRLSAAARRAGLLLTPEQIFAHRTVLGMASVSTPAEPDPGAHWDAETARSQQFSPMQQTMLMHCVTQESPQLYCEQIRLRLSGPVQVDALRTAWQHVLDRHETLRMRFGFDSLGRPVQQVGAADDVTIAVVDLRELDPDEGERQLTQLLENDREQGFPDLAGPLLMRWTLVQRCAEHFELIWTHHHLLLDGWSLGTVLREVMSCYRAVFHGRPPTLVEPPRYSALLARHAAMCAERAAAQELFWRTELAGLTAPTRALPPDKPLQDSALRHGTRELRFTADETAAVRRGAIALGVTVNTIFQAAWALLLARWTGESDVVFGVTITGRSAELDGMESAVGLFINTLPLRVPVDPAVLVATWLRSIQDRQLRISANDGLTLAQVERCSGLVRSVGEMTLFDTILVFENYPAAHDLDAEGTGLSITDVQFDEATGTPLMLYVIPETEMVLRATFAAALDEQHVHGILAQVRTAVLELLRGPDRRIDRIPSLPASERDRAVLNGGPLSVPARPVVDLILECARRQPTAIAVEHGTRQLTYQELELAAQQLACNVIRHGVRPDQLVAVLLPNGIEAVVAIVGVLLAGAGYLPMDPVGPRSRMEAILADAEPSVIITSSQYVDLVENRREDVILIDHAMSVDCAASVGSDFVSAFRPVSSAGTDDAAYAIYTSGSTGRPNGVLITRGALASFVAGARDSYRLTPDDRVLQFAPLHFDASVEEIFLTLVTGATLVVRTAQMLQSIPHFVDACARQRIGVLDLPTAFWHELTHALATGLAVLPDSVRMVIIGGEGALPERVVQWNNMTGGSVRLLNTYGPTEATVVATAADLNVAGIRGPGDTVPIGVPLPGVRAAVLDQHGQPAAPNAVGELYLIGAGLAREYVRQPELTSERFAPLTQLAGRPRAYRTGDLVRRGEDGRLVFVGRIDEQFKISGHRVDPAEIETLLLGHPGVAEAAVVGRVLADGAKHLSAHIVPAASAVCPSSAQLRRYLGSVLPAASIPGSVVMLEWLPRTASGKVDRGALRNSPLVTEATQSSGAAPTTELERAVLTVWEQVLGVRISSTTEDFFQLGGQSLQTIQAVNRIGAALGRDVPVALLFRHPTVAGLAAALDCEPGAAPRRITGLPPAALADAILTDDVVSSASAPVLPSPLRRVLLTGATGFVGAHLLTALLAQTDAQVVCLVRADDAAQGLARIQRALAGQRLSDDALNDRVVVLPADLTMPRLGLDDQQFTELSVSCDAIYHNAAVVDIGRTYSSLRAANVVATREILRLAAAHRSIPVHYVSTLSVAAPARIRPDVAEEFLPAHEDLWDGYPQTKWVSERLLQQAAERGLPVAVYRLGRVTGATGTGIINTKDLLWRMLLASIRTGTVPDLDASEVWTPVDFVGPAIVRLSLAEQPDGRVFNLAPVPAVNLADIFSGVREYGFPLTTRPITQWRDTLAADPTTDHTVLAFLDLRSDDADRALSFESLGTVHNANVVRGLAASTLRCTPIDRELLHRYLDHCIDTGLLPPP</sequence>
<dbReference type="GO" id="GO:0005737">
    <property type="term" value="C:cytoplasm"/>
    <property type="evidence" value="ECO:0007669"/>
    <property type="project" value="TreeGrafter"/>
</dbReference>
<dbReference type="Gene3D" id="3.30.559.30">
    <property type="entry name" value="Nonribosomal peptide synthetase, condensation domain"/>
    <property type="match status" value="2"/>
</dbReference>
<dbReference type="GO" id="GO:0043041">
    <property type="term" value="P:amino acid activation for nonribosomal peptide biosynthetic process"/>
    <property type="evidence" value="ECO:0007669"/>
    <property type="project" value="TreeGrafter"/>
</dbReference>
<evidence type="ECO:0000256" key="3">
    <source>
        <dbReference type="ARBA" id="ARBA00022553"/>
    </source>
</evidence>
<dbReference type="CDD" id="cd05930">
    <property type="entry name" value="A_NRPS"/>
    <property type="match status" value="1"/>
</dbReference>
<keyword evidence="3" id="KW-0597">Phosphoprotein</keyword>
<dbReference type="NCBIfam" id="TIGR01746">
    <property type="entry name" value="Thioester-redct"/>
    <property type="match status" value="1"/>
</dbReference>
<reference evidence="6 7" key="1">
    <citation type="journal article" date="2019" name="ACS Chem. Biol.">
        <title>Identification and Mobilization of a Cryptic Antibiotic Biosynthesis Gene Locus from a Human-Pathogenic Nocardia Isolate.</title>
        <authorList>
            <person name="Herisse M."/>
            <person name="Ishida K."/>
            <person name="Porter J.L."/>
            <person name="Howden B."/>
            <person name="Hertweck C."/>
            <person name="Stinear T.P."/>
            <person name="Pidot S.J."/>
        </authorList>
    </citation>
    <scope>NUCLEOTIDE SEQUENCE [LARGE SCALE GENOMIC DNA]</scope>
    <source>
        <strain evidence="6 7">AUSMDU00012717</strain>
    </source>
</reference>
<dbReference type="InterPro" id="IPR010071">
    <property type="entry name" value="AA_adenyl_dom"/>
</dbReference>
<dbReference type="SUPFAM" id="SSF56801">
    <property type="entry name" value="Acetyl-CoA synthetase-like"/>
    <property type="match status" value="2"/>
</dbReference>
<dbReference type="InterPro" id="IPR023213">
    <property type="entry name" value="CAT-like_dom_sf"/>
</dbReference>
<dbReference type="CDD" id="cd19531">
    <property type="entry name" value="LCL_NRPS-like"/>
    <property type="match status" value="1"/>
</dbReference>
<dbReference type="CDD" id="cd12114">
    <property type="entry name" value="A_NRPS_TlmIV_like"/>
    <property type="match status" value="1"/>
</dbReference>